<keyword evidence="8" id="KW-0539">Nucleus</keyword>
<dbReference type="InterPro" id="IPR036955">
    <property type="entry name" value="AP2/ERF_dom_sf"/>
</dbReference>
<name>A0AA35ZEG8_LACSI</name>
<keyword evidence="7" id="KW-0804">Transcription</keyword>
<protein>
    <recommendedName>
        <fullName evidence="11">AP2/ERF domain-containing protein</fullName>
    </recommendedName>
</protein>
<evidence type="ECO:0000313" key="13">
    <source>
        <dbReference type="Proteomes" id="UP001177003"/>
    </source>
</evidence>
<evidence type="ECO:0000256" key="8">
    <source>
        <dbReference type="ARBA" id="ARBA00023242"/>
    </source>
</evidence>
<dbReference type="InterPro" id="IPR016177">
    <property type="entry name" value="DNA-bd_dom_sf"/>
</dbReference>
<evidence type="ECO:0000256" key="9">
    <source>
        <dbReference type="ARBA" id="ARBA00024343"/>
    </source>
</evidence>
<evidence type="ECO:0000313" key="12">
    <source>
        <dbReference type="EMBL" id="CAI9291111.1"/>
    </source>
</evidence>
<comment type="subcellular location">
    <subcellularLocation>
        <location evidence="1">Nucleus</location>
    </subcellularLocation>
</comment>
<evidence type="ECO:0000256" key="6">
    <source>
        <dbReference type="ARBA" id="ARBA00023159"/>
    </source>
</evidence>
<dbReference type="GO" id="GO:0009873">
    <property type="term" value="P:ethylene-activated signaling pathway"/>
    <property type="evidence" value="ECO:0007669"/>
    <property type="project" value="UniProtKB-KW"/>
</dbReference>
<organism evidence="12 13">
    <name type="scientific">Lactuca saligna</name>
    <name type="common">Willowleaf lettuce</name>
    <dbReference type="NCBI Taxonomy" id="75948"/>
    <lineage>
        <taxon>Eukaryota</taxon>
        <taxon>Viridiplantae</taxon>
        <taxon>Streptophyta</taxon>
        <taxon>Embryophyta</taxon>
        <taxon>Tracheophyta</taxon>
        <taxon>Spermatophyta</taxon>
        <taxon>Magnoliopsida</taxon>
        <taxon>eudicotyledons</taxon>
        <taxon>Gunneridae</taxon>
        <taxon>Pentapetalae</taxon>
        <taxon>asterids</taxon>
        <taxon>campanulids</taxon>
        <taxon>Asterales</taxon>
        <taxon>Asteraceae</taxon>
        <taxon>Cichorioideae</taxon>
        <taxon>Cichorieae</taxon>
        <taxon>Lactucinae</taxon>
        <taxon>Lactuca</taxon>
    </lineage>
</organism>
<dbReference type="Proteomes" id="UP001177003">
    <property type="component" value="Chromosome 6"/>
</dbReference>
<evidence type="ECO:0000256" key="5">
    <source>
        <dbReference type="ARBA" id="ARBA00023125"/>
    </source>
</evidence>
<keyword evidence="5" id="KW-0238">DNA-binding</keyword>
<gene>
    <name evidence="12" type="ORF">LSALG_LOCUS30270</name>
</gene>
<dbReference type="SMART" id="SM00380">
    <property type="entry name" value="AP2"/>
    <property type="match status" value="1"/>
</dbReference>
<keyword evidence="13" id="KW-1185">Reference proteome</keyword>
<dbReference type="PRINTS" id="PR00367">
    <property type="entry name" value="ETHRSPELEMNT"/>
</dbReference>
<evidence type="ECO:0000256" key="10">
    <source>
        <dbReference type="SAM" id="MobiDB-lite"/>
    </source>
</evidence>
<dbReference type="Pfam" id="PF00847">
    <property type="entry name" value="AP2"/>
    <property type="match status" value="1"/>
</dbReference>
<accession>A0AA35ZEG8</accession>
<feature type="domain" description="AP2/ERF" evidence="11">
    <location>
        <begin position="105"/>
        <end position="162"/>
    </location>
</feature>
<keyword evidence="2" id="KW-0936">Ethylene signaling pathway</keyword>
<evidence type="ECO:0000256" key="3">
    <source>
        <dbReference type="ARBA" id="ARBA00022821"/>
    </source>
</evidence>
<feature type="region of interest" description="Disordered" evidence="10">
    <location>
        <begin position="199"/>
        <end position="221"/>
    </location>
</feature>
<sequence length="265" mass="29996">MQEYNTNSFDSDSNNNNFPFSLPNFSLTGVNSNTFDSTFPNLSSSSSSPSSSSPVFHEHLGSSVYLKQRDRFFKFSEDLDQATQTTTNPDGFHQHFSKSQKNNKSYRGVRQRHSGKWVAEIRLPHNRMRVWLGTYETPEIAAYAYDQAAYKLRGEHARLNFKDPSMVRFIGDLQRLNALKIAVENKICQKVKTEKSKQLEVRESGPAVGSGGDDENFDGGHMVLSEDELSGELQTFSDMDEMVDDCSLAMMPSYDLDLIWEILAT</sequence>
<dbReference type="PANTHER" id="PTHR31657:SF52">
    <property type="entry name" value="DNA-BINDING DOMAIN-CONTAINING PROTEIN-RELATED"/>
    <property type="match status" value="1"/>
</dbReference>
<evidence type="ECO:0000256" key="1">
    <source>
        <dbReference type="ARBA" id="ARBA00004123"/>
    </source>
</evidence>
<dbReference type="EMBL" id="OX465082">
    <property type="protein sequence ID" value="CAI9291111.1"/>
    <property type="molecule type" value="Genomic_DNA"/>
</dbReference>
<dbReference type="GO" id="GO:0003700">
    <property type="term" value="F:DNA-binding transcription factor activity"/>
    <property type="evidence" value="ECO:0007669"/>
    <property type="project" value="InterPro"/>
</dbReference>
<keyword evidence="4" id="KW-0805">Transcription regulation</keyword>
<feature type="region of interest" description="Disordered" evidence="10">
    <location>
        <begin position="84"/>
        <end position="110"/>
    </location>
</feature>
<proteinExistence type="inferred from homology"/>
<dbReference type="CDD" id="cd00018">
    <property type="entry name" value="AP2"/>
    <property type="match status" value="1"/>
</dbReference>
<dbReference type="InterPro" id="IPR051758">
    <property type="entry name" value="ERF/AP2-like"/>
</dbReference>
<comment type="similarity">
    <text evidence="9">Belongs to the AP2/ERF transcription factor family. ERF subfamily.</text>
</comment>
<dbReference type="GO" id="GO:0000976">
    <property type="term" value="F:transcription cis-regulatory region binding"/>
    <property type="evidence" value="ECO:0007669"/>
    <property type="project" value="UniProtKB-ARBA"/>
</dbReference>
<evidence type="ECO:0000256" key="4">
    <source>
        <dbReference type="ARBA" id="ARBA00023015"/>
    </source>
</evidence>
<keyword evidence="3" id="KW-0611">Plant defense</keyword>
<dbReference type="InterPro" id="IPR001471">
    <property type="entry name" value="AP2/ERF_dom"/>
</dbReference>
<dbReference type="PROSITE" id="PS51032">
    <property type="entry name" value="AP2_ERF"/>
    <property type="match status" value="1"/>
</dbReference>
<keyword evidence="6" id="KW-0010">Activator</keyword>
<reference evidence="12" key="1">
    <citation type="submission" date="2023-04" db="EMBL/GenBank/DDBJ databases">
        <authorList>
            <person name="Vijverberg K."/>
            <person name="Xiong W."/>
            <person name="Schranz E."/>
        </authorList>
    </citation>
    <scope>NUCLEOTIDE SEQUENCE</scope>
</reference>
<evidence type="ECO:0000256" key="7">
    <source>
        <dbReference type="ARBA" id="ARBA00023163"/>
    </source>
</evidence>
<dbReference type="FunFam" id="3.30.730.10:FF:000001">
    <property type="entry name" value="Ethylene-responsive transcription factor 2"/>
    <property type="match status" value="1"/>
</dbReference>
<evidence type="ECO:0000256" key="2">
    <source>
        <dbReference type="ARBA" id="ARBA00022745"/>
    </source>
</evidence>
<dbReference type="AlphaFoldDB" id="A0AA35ZEG8"/>
<dbReference type="PANTHER" id="PTHR31657">
    <property type="entry name" value="ETHYLENE-RESPONSIVE TRANSCRIPTION FACTOR ERF061"/>
    <property type="match status" value="1"/>
</dbReference>
<dbReference type="SUPFAM" id="SSF54171">
    <property type="entry name" value="DNA-binding domain"/>
    <property type="match status" value="1"/>
</dbReference>
<dbReference type="GO" id="GO:0005634">
    <property type="term" value="C:nucleus"/>
    <property type="evidence" value="ECO:0007669"/>
    <property type="project" value="UniProtKB-SubCell"/>
</dbReference>
<evidence type="ECO:0000259" key="11">
    <source>
        <dbReference type="PROSITE" id="PS51032"/>
    </source>
</evidence>
<dbReference type="Gene3D" id="3.30.730.10">
    <property type="entry name" value="AP2/ERF domain"/>
    <property type="match status" value="1"/>
</dbReference>
<dbReference type="GO" id="GO:0006952">
    <property type="term" value="P:defense response"/>
    <property type="evidence" value="ECO:0007669"/>
    <property type="project" value="UniProtKB-KW"/>
</dbReference>